<dbReference type="PANTHER" id="PTHR10410">
    <property type="entry name" value="EUKARYOTIC TRANSLATION INITIATION FACTOR 3 -RELATED"/>
    <property type="match status" value="1"/>
</dbReference>
<organism evidence="3">
    <name type="scientific">Triticum urartu</name>
    <name type="common">Red wild einkorn</name>
    <name type="synonym">Crithodium urartu</name>
    <dbReference type="NCBI Taxonomy" id="4572"/>
    <lineage>
        <taxon>Eukaryota</taxon>
        <taxon>Viridiplantae</taxon>
        <taxon>Streptophyta</taxon>
        <taxon>Embryophyta</taxon>
        <taxon>Tracheophyta</taxon>
        <taxon>Spermatophyta</taxon>
        <taxon>Magnoliopsida</taxon>
        <taxon>Liliopsida</taxon>
        <taxon>Poales</taxon>
        <taxon>Poaceae</taxon>
        <taxon>BOP clade</taxon>
        <taxon>Pooideae</taxon>
        <taxon>Triticodae</taxon>
        <taxon>Triticeae</taxon>
        <taxon>Triticinae</taxon>
        <taxon>Triticum</taxon>
    </lineage>
</organism>
<evidence type="ECO:0000259" key="2">
    <source>
        <dbReference type="Pfam" id="PF18110"/>
    </source>
</evidence>
<reference evidence="3" key="1">
    <citation type="journal article" date="2013" name="Nature">
        <title>Draft genome of the wheat A-genome progenitor Triticum urartu.</title>
        <authorList>
            <person name="Ling H.Q."/>
            <person name="Zhao S."/>
            <person name="Liu D."/>
            <person name="Wang J."/>
            <person name="Sun H."/>
            <person name="Zhang C."/>
            <person name="Fan H."/>
            <person name="Li D."/>
            <person name="Dong L."/>
            <person name="Tao Y."/>
            <person name="Gao C."/>
            <person name="Wu H."/>
            <person name="Li Y."/>
            <person name="Cui Y."/>
            <person name="Guo X."/>
            <person name="Zheng S."/>
            <person name="Wang B."/>
            <person name="Yu K."/>
            <person name="Liang Q."/>
            <person name="Yang W."/>
            <person name="Lou X."/>
            <person name="Chen J."/>
            <person name="Feng M."/>
            <person name="Jian J."/>
            <person name="Zhang X."/>
            <person name="Luo G."/>
            <person name="Jiang Y."/>
            <person name="Liu J."/>
            <person name="Wang Z."/>
            <person name="Sha Y."/>
            <person name="Zhang B."/>
            <person name="Wu H."/>
            <person name="Tang D."/>
            <person name="Shen Q."/>
            <person name="Xue P."/>
            <person name="Zou S."/>
            <person name="Wang X."/>
            <person name="Liu X."/>
            <person name="Wang F."/>
            <person name="Yang Y."/>
            <person name="An X."/>
            <person name="Dong Z."/>
            <person name="Zhang K."/>
            <person name="Zhang X."/>
            <person name="Luo M.C."/>
            <person name="Dvorak J."/>
            <person name="Tong Y."/>
            <person name="Wang J."/>
            <person name="Yang H."/>
            <person name="Li Z."/>
            <person name="Wang D."/>
            <person name="Zhang A."/>
            <person name="Wang J."/>
        </authorList>
    </citation>
    <scope>NUCLEOTIDE SEQUENCE</scope>
</reference>
<dbReference type="MEROPS" id="M67.A03"/>
<dbReference type="InterPro" id="IPR040749">
    <property type="entry name" value="BRCC36_C"/>
</dbReference>
<sequence length="434" mass="46851">MAEDVRTQAMFQLLDPGFVGLIFSCFSEDAQKVGKIQVIAFQSLDGTQNTQRAIVPVITNPVINLEPSWSSSDSSLALIEGIEQDTGDSRASNGSKGVRGVDYHSIIVFFPTGWSMFKAGAYFAHANVWGRSQDMDLYPSLDTNHSARHLPIENAIVPFEPENSAGPSIDQDGSDLSPSIQEALHRSTMDIRILKWPALAWPLPPRSQTPPAASEIKPASRSDLVRCTTGCPRACALPSASDLKRRRLLRFGTLPVRQATMADGEGVDYDRLGKAVVARETKGGSKGMGEAPAPNSKEIGEAAAEEHEGVVRGGGGSWGRIPRPYRDGKMHPLTSMHHTSTYNASLCKLMEYCLSPAITVLQDRVKENELRLAMLVEEAKQLEAEQSTKTGSPRRAMPGGTTSGITSPRGQDKYPSGRQGGPISPSSSGRRKAP</sequence>
<name>M7Z2F3_TRIUA</name>
<evidence type="ECO:0000256" key="1">
    <source>
        <dbReference type="SAM" id="MobiDB-lite"/>
    </source>
</evidence>
<accession>M7Z2F3</accession>
<dbReference type="AlphaFoldDB" id="M7Z2F3"/>
<dbReference type="Pfam" id="PF18110">
    <property type="entry name" value="BRCC36_C"/>
    <property type="match status" value="1"/>
</dbReference>
<dbReference type="STRING" id="4572.M7Z2F3"/>
<feature type="domain" description="BRCC36 C-terminal helical" evidence="2">
    <location>
        <begin position="326"/>
        <end position="382"/>
    </location>
</feature>
<evidence type="ECO:0000313" key="3">
    <source>
        <dbReference type="EMBL" id="EMS54107.1"/>
    </source>
</evidence>
<proteinExistence type="predicted"/>
<dbReference type="Gene3D" id="3.40.140.10">
    <property type="entry name" value="Cytidine Deaminase, domain 2"/>
    <property type="match status" value="1"/>
</dbReference>
<protein>
    <recommendedName>
        <fullName evidence="2">BRCC36 C-terminal helical domain-containing protein</fullName>
    </recommendedName>
</protein>
<gene>
    <name evidence="3" type="ORF">TRIUR3_03528</name>
</gene>
<dbReference type="EMBL" id="KD185639">
    <property type="protein sequence ID" value="EMS54107.1"/>
    <property type="molecule type" value="Genomic_DNA"/>
</dbReference>
<feature type="region of interest" description="Disordered" evidence="1">
    <location>
        <begin position="382"/>
        <end position="434"/>
    </location>
</feature>
<dbReference type="InterPro" id="IPR050242">
    <property type="entry name" value="JAMM_MPN+_peptidase_M67A"/>
</dbReference>
<dbReference type="eggNOG" id="KOG1555">
    <property type="taxonomic scope" value="Eukaryota"/>
</dbReference>